<accession>A0ABQ5DY96</accession>
<dbReference type="GO" id="GO:0003964">
    <property type="term" value="F:RNA-directed DNA polymerase activity"/>
    <property type="evidence" value="ECO:0007669"/>
    <property type="project" value="UniProtKB-KW"/>
</dbReference>
<dbReference type="EMBL" id="BQNB010015789">
    <property type="protein sequence ID" value="GJT44160.1"/>
    <property type="molecule type" value="Genomic_DNA"/>
</dbReference>
<keyword evidence="3" id="KW-0808">Transferase</keyword>
<evidence type="ECO:0000313" key="3">
    <source>
        <dbReference type="EMBL" id="GJT44160.1"/>
    </source>
</evidence>
<keyword evidence="1" id="KW-0479">Metal-binding</keyword>
<dbReference type="SUPFAM" id="SSF57756">
    <property type="entry name" value="Retrovirus zinc finger-like domains"/>
    <property type="match status" value="1"/>
</dbReference>
<evidence type="ECO:0000256" key="1">
    <source>
        <dbReference type="PROSITE-ProRule" id="PRU00047"/>
    </source>
</evidence>
<reference evidence="3" key="1">
    <citation type="journal article" date="2022" name="Int. J. Mol. Sci.">
        <title>Draft Genome of Tanacetum Coccineum: Genomic Comparison of Closely Related Tanacetum-Family Plants.</title>
        <authorList>
            <person name="Yamashiro T."/>
            <person name="Shiraishi A."/>
            <person name="Nakayama K."/>
            <person name="Satake H."/>
        </authorList>
    </citation>
    <scope>NUCLEOTIDE SEQUENCE</scope>
</reference>
<evidence type="ECO:0000313" key="4">
    <source>
        <dbReference type="Proteomes" id="UP001151760"/>
    </source>
</evidence>
<organism evidence="3 4">
    <name type="scientific">Tanacetum coccineum</name>
    <dbReference type="NCBI Taxonomy" id="301880"/>
    <lineage>
        <taxon>Eukaryota</taxon>
        <taxon>Viridiplantae</taxon>
        <taxon>Streptophyta</taxon>
        <taxon>Embryophyta</taxon>
        <taxon>Tracheophyta</taxon>
        <taxon>Spermatophyta</taxon>
        <taxon>Magnoliopsida</taxon>
        <taxon>eudicotyledons</taxon>
        <taxon>Gunneridae</taxon>
        <taxon>Pentapetalae</taxon>
        <taxon>asterids</taxon>
        <taxon>campanulids</taxon>
        <taxon>Asterales</taxon>
        <taxon>Asteraceae</taxon>
        <taxon>Asteroideae</taxon>
        <taxon>Anthemideae</taxon>
        <taxon>Anthemidinae</taxon>
        <taxon>Tanacetum</taxon>
    </lineage>
</organism>
<feature type="domain" description="CCHC-type" evidence="2">
    <location>
        <begin position="58"/>
        <end position="73"/>
    </location>
</feature>
<comment type="caution">
    <text evidence="3">The sequence shown here is derived from an EMBL/GenBank/DDBJ whole genome shotgun (WGS) entry which is preliminary data.</text>
</comment>
<keyword evidence="3" id="KW-0548">Nucleotidyltransferase</keyword>
<sequence length="228" mass="25809">MGDLDPYAQSAITTMTVRVLQSAINATKYVTSHDLYEWENANNSNNQKGTGSGQKPTCFECGVQGHYRKECPRLKNNKGNRGIKLGMKGPTKGVCGWKCGGKSRQRRCWVARRYHVENCLQELVMAITISSYAIGLTNATCCVMDVYDRNEKCIEVIFGVVEEEELYAKFSKCEFWIPKVQFLGTVDSLKVFQRIAKTEEPKAHPERCHQSLHDLEEVEDFSAYFADA</sequence>
<dbReference type="Proteomes" id="UP001151760">
    <property type="component" value="Unassembled WGS sequence"/>
</dbReference>
<keyword evidence="3" id="KW-0695">RNA-directed DNA polymerase</keyword>
<dbReference type="SMART" id="SM00343">
    <property type="entry name" value="ZnF_C2HC"/>
    <property type="match status" value="1"/>
</dbReference>
<name>A0ABQ5DY96_9ASTR</name>
<dbReference type="InterPro" id="IPR001878">
    <property type="entry name" value="Znf_CCHC"/>
</dbReference>
<gene>
    <name evidence="3" type="ORF">Tco_0952875</name>
</gene>
<reference evidence="3" key="2">
    <citation type="submission" date="2022-01" db="EMBL/GenBank/DDBJ databases">
        <authorList>
            <person name="Yamashiro T."/>
            <person name="Shiraishi A."/>
            <person name="Satake H."/>
            <person name="Nakayama K."/>
        </authorList>
    </citation>
    <scope>NUCLEOTIDE SEQUENCE</scope>
</reference>
<dbReference type="InterPro" id="IPR036875">
    <property type="entry name" value="Znf_CCHC_sf"/>
</dbReference>
<keyword evidence="1" id="KW-0862">Zinc</keyword>
<evidence type="ECO:0000259" key="2">
    <source>
        <dbReference type="PROSITE" id="PS50158"/>
    </source>
</evidence>
<keyword evidence="4" id="KW-1185">Reference proteome</keyword>
<protein>
    <submittedName>
        <fullName evidence="3">Reverse transcriptase domain-containing protein</fullName>
    </submittedName>
</protein>
<dbReference type="Gene3D" id="4.10.60.10">
    <property type="entry name" value="Zinc finger, CCHC-type"/>
    <property type="match status" value="1"/>
</dbReference>
<proteinExistence type="predicted"/>
<dbReference type="PROSITE" id="PS50158">
    <property type="entry name" value="ZF_CCHC"/>
    <property type="match status" value="1"/>
</dbReference>
<keyword evidence="1" id="KW-0863">Zinc-finger</keyword>